<dbReference type="Pfam" id="PF01610">
    <property type="entry name" value="DDE_Tnp_ISL3"/>
    <property type="match status" value="1"/>
</dbReference>
<organism evidence="2 3">
    <name type="scientific">Lactobacillus helveticus</name>
    <name type="common">Lactobacillus suntoryeus</name>
    <dbReference type="NCBI Taxonomy" id="1587"/>
    <lineage>
        <taxon>Bacteria</taxon>
        <taxon>Bacillati</taxon>
        <taxon>Bacillota</taxon>
        <taxon>Bacilli</taxon>
        <taxon>Lactobacillales</taxon>
        <taxon>Lactobacillaceae</taxon>
        <taxon>Lactobacillus</taxon>
    </lineage>
</organism>
<proteinExistence type="predicted"/>
<dbReference type="PANTHER" id="PTHR33498">
    <property type="entry name" value="TRANSPOSASE FOR INSERTION SEQUENCE ELEMENT IS1557"/>
    <property type="match status" value="1"/>
</dbReference>
<dbReference type="EMBL" id="WHOE01000097">
    <property type="protein sequence ID" value="MPW14860.1"/>
    <property type="molecule type" value="Genomic_DNA"/>
</dbReference>
<name>A0A6A7K2R7_LACHE</name>
<dbReference type="InterPro" id="IPR002560">
    <property type="entry name" value="Transposase_DDE"/>
</dbReference>
<dbReference type="PANTHER" id="PTHR33498:SF1">
    <property type="entry name" value="TRANSPOSASE FOR INSERTION SEQUENCE ELEMENT IS1557"/>
    <property type="match status" value="1"/>
</dbReference>
<comment type="caution">
    <text evidence="2">The sequence shown here is derived from an EMBL/GenBank/DDBJ whole genome shotgun (WGS) entry which is preliminary data.</text>
</comment>
<sequence length="136" mass="15919">PYYDWHFKDYLTQEHVVLDGLDCSKELENTYWIMQDFMTAIQSKDEKQIIHLLHSKQAIGKQMHQTLLTFKHNYTGVLNGISSSYSNGCLEGVNRKIKQIERTAYGYSSFSHLLIRIRLEENIVKEKESNNYSLVA</sequence>
<evidence type="ECO:0000313" key="3">
    <source>
        <dbReference type="Proteomes" id="UP000430466"/>
    </source>
</evidence>
<dbReference type="Proteomes" id="UP000430466">
    <property type="component" value="Unassembled WGS sequence"/>
</dbReference>
<dbReference type="AlphaFoldDB" id="A0A6A7K2R7"/>
<accession>A0A6A7K2R7</accession>
<feature type="non-terminal residue" evidence="2">
    <location>
        <position position="1"/>
    </location>
</feature>
<evidence type="ECO:0000313" key="2">
    <source>
        <dbReference type="EMBL" id="MPW14860.1"/>
    </source>
</evidence>
<reference evidence="2 3" key="1">
    <citation type="submission" date="2019-10" db="EMBL/GenBank/DDBJ databases">
        <title>Draft genome sequences of Lactobacillus strains.</title>
        <authorList>
            <person name="Cho G.-S."/>
            <person name="Fagbemigun O."/>
            <person name="Brinks E."/>
            <person name="Franz C.M.A.P."/>
        </authorList>
    </citation>
    <scope>NUCLEOTIDE SEQUENCE [LARGE SCALE GENOMIC DNA]</scope>
    <source>
        <strain evidence="2 3">313</strain>
    </source>
</reference>
<gene>
    <name evidence="2" type="ORF">GDZ32_08305</name>
</gene>
<evidence type="ECO:0000259" key="1">
    <source>
        <dbReference type="Pfam" id="PF01610"/>
    </source>
</evidence>
<feature type="domain" description="Transposase IS204/IS1001/IS1096/IS1165 DDE" evidence="1">
    <location>
        <begin position="19"/>
        <end position="117"/>
    </location>
</feature>
<dbReference type="RefSeq" id="WP_193699378.1">
    <property type="nucleotide sequence ID" value="NZ_WHOE01000097.1"/>
</dbReference>
<dbReference type="InterPro" id="IPR047951">
    <property type="entry name" value="Transpos_ISL3"/>
</dbReference>
<protein>
    <submittedName>
        <fullName evidence="2">ISL3 family transposase</fullName>
    </submittedName>
</protein>